<name>A0A8K0RIW7_9HYPO</name>
<dbReference type="OrthoDB" id="4589291at2759"/>
<dbReference type="Proteomes" id="UP000813427">
    <property type="component" value="Unassembled WGS sequence"/>
</dbReference>
<keyword evidence="3" id="KW-1185">Reference proteome</keyword>
<comment type="caution">
    <text evidence="2">The sequence shown here is derived from an EMBL/GenBank/DDBJ whole genome shotgun (WGS) entry which is preliminary data.</text>
</comment>
<accession>A0A8K0RIW7</accession>
<evidence type="ECO:0000256" key="1">
    <source>
        <dbReference type="SAM" id="MobiDB-lite"/>
    </source>
</evidence>
<feature type="region of interest" description="Disordered" evidence="1">
    <location>
        <begin position="45"/>
        <end position="71"/>
    </location>
</feature>
<dbReference type="AlphaFoldDB" id="A0A8K0RIW7"/>
<dbReference type="EMBL" id="JAGPXF010000008">
    <property type="protein sequence ID" value="KAH7233347.1"/>
    <property type="molecule type" value="Genomic_DNA"/>
</dbReference>
<organism evidence="2 3">
    <name type="scientific">Fusarium tricinctum</name>
    <dbReference type="NCBI Taxonomy" id="61284"/>
    <lineage>
        <taxon>Eukaryota</taxon>
        <taxon>Fungi</taxon>
        <taxon>Dikarya</taxon>
        <taxon>Ascomycota</taxon>
        <taxon>Pezizomycotina</taxon>
        <taxon>Sordariomycetes</taxon>
        <taxon>Hypocreomycetidae</taxon>
        <taxon>Hypocreales</taxon>
        <taxon>Nectriaceae</taxon>
        <taxon>Fusarium</taxon>
        <taxon>Fusarium tricinctum species complex</taxon>
    </lineage>
</organism>
<evidence type="ECO:0000313" key="3">
    <source>
        <dbReference type="Proteomes" id="UP000813427"/>
    </source>
</evidence>
<reference evidence="2" key="1">
    <citation type="journal article" date="2021" name="Nat. Commun.">
        <title>Genetic determinants of endophytism in the Arabidopsis root mycobiome.</title>
        <authorList>
            <person name="Mesny F."/>
            <person name="Miyauchi S."/>
            <person name="Thiergart T."/>
            <person name="Pickel B."/>
            <person name="Atanasova L."/>
            <person name="Karlsson M."/>
            <person name="Huettel B."/>
            <person name="Barry K.W."/>
            <person name="Haridas S."/>
            <person name="Chen C."/>
            <person name="Bauer D."/>
            <person name="Andreopoulos W."/>
            <person name="Pangilinan J."/>
            <person name="LaButti K."/>
            <person name="Riley R."/>
            <person name="Lipzen A."/>
            <person name="Clum A."/>
            <person name="Drula E."/>
            <person name="Henrissat B."/>
            <person name="Kohler A."/>
            <person name="Grigoriev I.V."/>
            <person name="Martin F.M."/>
            <person name="Hacquard S."/>
        </authorList>
    </citation>
    <scope>NUCLEOTIDE SEQUENCE</scope>
    <source>
        <strain evidence="2">MPI-SDFR-AT-0068</strain>
    </source>
</reference>
<evidence type="ECO:0000313" key="2">
    <source>
        <dbReference type="EMBL" id="KAH7233347.1"/>
    </source>
</evidence>
<gene>
    <name evidence="2" type="ORF">BKA59DRAFT_517775</name>
</gene>
<sequence length="257" mass="29375">MSGIINSISQALWQGFARLARLEPDLQLLPAPIGLERTLLPPRADSSLEVPTSQAHAPVPSAPARSVVGSSIPANPPPPYQQVTSSDIWHVWIEFTSDRAKIPLPHKKIDASSGWFAELGLWAPDIVGLMRDGLYVTEEDVDITKNHTTEEYCPRYERKMIFRHYRLKGPKWSGYLIVKSVDIHETIYFRIQHLSYDKAIVGWVQDKKRNPVYVWLYLHNSNTNNIFDDKPLEGLWPWPRKELADKQDNDNEGKGKE</sequence>
<proteinExistence type="predicted"/>
<protein>
    <submittedName>
        <fullName evidence="2">Uncharacterized protein</fullName>
    </submittedName>
</protein>